<reference evidence="1" key="1">
    <citation type="journal article" date="2022" name="bioRxiv">
        <title>Sequencing and chromosome-scale assembly of the giantPleurodeles waltlgenome.</title>
        <authorList>
            <person name="Brown T."/>
            <person name="Elewa A."/>
            <person name="Iarovenko S."/>
            <person name="Subramanian E."/>
            <person name="Araus A.J."/>
            <person name="Petzold A."/>
            <person name="Susuki M."/>
            <person name="Suzuki K.-i.T."/>
            <person name="Hayashi T."/>
            <person name="Toyoda A."/>
            <person name="Oliveira C."/>
            <person name="Osipova E."/>
            <person name="Leigh N.D."/>
            <person name="Simon A."/>
            <person name="Yun M.H."/>
        </authorList>
    </citation>
    <scope>NUCLEOTIDE SEQUENCE</scope>
    <source>
        <strain evidence="1">20211129_DDA</strain>
        <tissue evidence="1">Liver</tissue>
    </source>
</reference>
<evidence type="ECO:0000313" key="2">
    <source>
        <dbReference type="Proteomes" id="UP001066276"/>
    </source>
</evidence>
<dbReference type="AlphaFoldDB" id="A0AAV7L8I2"/>
<keyword evidence="2" id="KW-1185">Reference proteome</keyword>
<proteinExistence type="predicted"/>
<dbReference type="Proteomes" id="UP001066276">
    <property type="component" value="Chromosome 12"/>
</dbReference>
<evidence type="ECO:0000313" key="1">
    <source>
        <dbReference type="EMBL" id="KAJ1084958.1"/>
    </source>
</evidence>
<accession>A0AAV7L8I2</accession>
<sequence length="96" mass="11450">MRGAERDGREAPGAEERPHRRRVVFFPSFEDLDEDLLKEREQLLLSSPFRMMDVLIKNVVRKRNQLLEEIRTLDEIRNMNHTEVADKNYTILKDVL</sequence>
<dbReference type="EMBL" id="JANPWB010000016">
    <property type="protein sequence ID" value="KAJ1084958.1"/>
    <property type="molecule type" value="Genomic_DNA"/>
</dbReference>
<name>A0AAV7L8I2_PLEWA</name>
<comment type="caution">
    <text evidence="1">The sequence shown here is derived from an EMBL/GenBank/DDBJ whole genome shotgun (WGS) entry which is preliminary data.</text>
</comment>
<protein>
    <submittedName>
        <fullName evidence="1">Uncharacterized protein</fullName>
    </submittedName>
</protein>
<organism evidence="1 2">
    <name type="scientific">Pleurodeles waltl</name>
    <name type="common">Iberian ribbed newt</name>
    <dbReference type="NCBI Taxonomy" id="8319"/>
    <lineage>
        <taxon>Eukaryota</taxon>
        <taxon>Metazoa</taxon>
        <taxon>Chordata</taxon>
        <taxon>Craniata</taxon>
        <taxon>Vertebrata</taxon>
        <taxon>Euteleostomi</taxon>
        <taxon>Amphibia</taxon>
        <taxon>Batrachia</taxon>
        <taxon>Caudata</taxon>
        <taxon>Salamandroidea</taxon>
        <taxon>Salamandridae</taxon>
        <taxon>Pleurodelinae</taxon>
        <taxon>Pleurodeles</taxon>
    </lineage>
</organism>
<gene>
    <name evidence="1" type="ORF">NDU88_005096</name>
</gene>